<evidence type="ECO:0000313" key="2">
    <source>
        <dbReference type="Proteomes" id="UP000054560"/>
    </source>
</evidence>
<organism evidence="1 2">
    <name type="scientific">Sphaeroforma arctica JP610</name>
    <dbReference type="NCBI Taxonomy" id="667725"/>
    <lineage>
        <taxon>Eukaryota</taxon>
        <taxon>Ichthyosporea</taxon>
        <taxon>Ichthyophonida</taxon>
        <taxon>Sphaeroforma</taxon>
    </lineage>
</organism>
<evidence type="ECO:0000313" key="1">
    <source>
        <dbReference type="EMBL" id="KNC81962.1"/>
    </source>
</evidence>
<dbReference type="RefSeq" id="XP_014155864.1">
    <property type="nucleotide sequence ID" value="XM_014300389.1"/>
</dbReference>
<accession>A0A0L0FYN5</accession>
<dbReference type="SUPFAM" id="SSF56436">
    <property type="entry name" value="C-type lectin-like"/>
    <property type="match status" value="1"/>
</dbReference>
<dbReference type="GeneID" id="25906257"/>
<feature type="non-terminal residue" evidence="1">
    <location>
        <position position="135"/>
    </location>
</feature>
<dbReference type="InterPro" id="IPR016187">
    <property type="entry name" value="CTDL_fold"/>
</dbReference>
<dbReference type="Gene3D" id="3.10.100.10">
    <property type="entry name" value="Mannose-Binding Protein A, subunit A"/>
    <property type="match status" value="1"/>
</dbReference>
<protein>
    <recommendedName>
        <fullName evidence="3">C-type lectin domain-containing protein</fullName>
    </recommendedName>
</protein>
<dbReference type="AlphaFoldDB" id="A0A0L0FYN5"/>
<dbReference type="Proteomes" id="UP000054560">
    <property type="component" value="Unassembled WGS sequence"/>
</dbReference>
<dbReference type="EMBL" id="KQ241976">
    <property type="protein sequence ID" value="KNC81962.1"/>
    <property type="molecule type" value="Genomic_DNA"/>
</dbReference>
<keyword evidence="2" id="KW-1185">Reference proteome</keyword>
<reference evidence="1 2" key="1">
    <citation type="submission" date="2011-02" db="EMBL/GenBank/DDBJ databases">
        <title>The Genome Sequence of Sphaeroforma arctica JP610.</title>
        <authorList>
            <consortium name="The Broad Institute Genome Sequencing Platform"/>
            <person name="Russ C."/>
            <person name="Cuomo C."/>
            <person name="Young S.K."/>
            <person name="Zeng Q."/>
            <person name="Gargeya S."/>
            <person name="Alvarado L."/>
            <person name="Berlin A."/>
            <person name="Chapman S.B."/>
            <person name="Chen Z."/>
            <person name="Freedman E."/>
            <person name="Gellesch M."/>
            <person name="Goldberg J."/>
            <person name="Griggs A."/>
            <person name="Gujja S."/>
            <person name="Heilman E."/>
            <person name="Heiman D."/>
            <person name="Howarth C."/>
            <person name="Mehta T."/>
            <person name="Neiman D."/>
            <person name="Pearson M."/>
            <person name="Roberts A."/>
            <person name="Saif S."/>
            <person name="Shea T."/>
            <person name="Shenoy N."/>
            <person name="Sisk P."/>
            <person name="Stolte C."/>
            <person name="Sykes S."/>
            <person name="White J."/>
            <person name="Yandava C."/>
            <person name="Burger G."/>
            <person name="Gray M.W."/>
            <person name="Holland P.W.H."/>
            <person name="King N."/>
            <person name="Lang F.B.F."/>
            <person name="Roger A.J."/>
            <person name="Ruiz-Trillo I."/>
            <person name="Haas B."/>
            <person name="Nusbaum C."/>
            <person name="Birren B."/>
        </authorList>
    </citation>
    <scope>NUCLEOTIDE SEQUENCE [LARGE SCALE GENOMIC DNA]</scope>
    <source>
        <strain evidence="1 2">JP610</strain>
    </source>
</reference>
<evidence type="ECO:0008006" key="3">
    <source>
        <dbReference type="Google" id="ProtNLM"/>
    </source>
</evidence>
<proteinExistence type="predicted"/>
<dbReference type="InterPro" id="IPR016186">
    <property type="entry name" value="C-type_lectin-like/link_sf"/>
</dbReference>
<gene>
    <name evidence="1" type="ORF">SARC_05753</name>
</gene>
<name>A0A0L0FYN5_9EUKA</name>
<dbReference type="CDD" id="cd00037">
    <property type="entry name" value="CLECT"/>
    <property type="match status" value="1"/>
</dbReference>
<sequence length="135" mass="14302">MGSYPITQQAGASLSKMQSKSAFTSCLTAGALILSYATIAQAGTALAADKEDHRATSTTLLIESKTTYTDATASCELLGGRLASINDESEFYRLLQLAGETPWIGLKSNPDRIISSYSCPPDVIGHACTDHIRQA</sequence>